<dbReference type="EMBL" id="OKRB01000072">
    <property type="protein sequence ID" value="SPE18832.1"/>
    <property type="molecule type" value="Genomic_DNA"/>
</dbReference>
<protein>
    <recommendedName>
        <fullName evidence="4">Lipoprotein</fullName>
    </recommendedName>
</protein>
<sequence>MRKTTVVCCLLFFSLFFASRSLAQESADTQQAPKTQDVAKPAKPPAHFYRLDFVVEELGSDGKPVNSRTYSTAISTENYNTMSIRTGSRIPIATGAFDKNQQVSTQYQYLDIGVNFDVRNAHEVDHELSFDLTAELSSLGEPNDAAAHQPVIRQNRWQAAVLIPIGKATAVFKSDDLDSKGSTQVVVTATPVQ</sequence>
<feature type="signal peptide" evidence="1">
    <location>
        <begin position="1"/>
        <end position="23"/>
    </location>
</feature>
<feature type="chain" id="PRO_5014776811" description="Lipoprotein" evidence="1">
    <location>
        <begin position="24"/>
        <end position="193"/>
    </location>
</feature>
<keyword evidence="1" id="KW-0732">Signal</keyword>
<name>A0A2N9L6A7_9BACT</name>
<evidence type="ECO:0000313" key="2">
    <source>
        <dbReference type="EMBL" id="SPE18832.1"/>
    </source>
</evidence>
<gene>
    <name evidence="2" type="ORF">SBA5_170061</name>
</gene>
<dbReference type="AlphaFoldDB" id="A0A2N9L6A7"/>
<reference evidence="3" key="1">
    <citation type="submission" date="2018-02" db="EMBL/GenBank/DDBJ databases">
        <authorList>
            <person name="Hausmann B."/>
        </authorList>
    </citation>
    <scope>NUCLEOTIDE SEQUENCE [LARGE SCALE GENOMIC DNA]</scope>
    <source>
        <strain evidence="3">Peat soil MAG SbA5</strain>
    </source>
</reference>
<accession>A0A2N9L6A7</accession>
<evidence type="ECO:0008006" key="4">
    <source>
        <dbReference type="Google" id="ProtNLM"/>
    </source>
</evidence>
<proteinExistence type="predicted"/>
<dbReference type="OrthoDB" id="122268at2"/>
<dbReference type="Proteomes" id="UP000239735">
    <property type="component" value="Unassembled WGS sequence"/>
</dbReference>
<evidence type="ECO:0000256" key="1">
    <source>
        <dbReference type="SAM" id="SignalP"/>
    </source>
</evidence>
<organism evidence="2 3">
    <name type="scientific">Candidatus Sulfuritelmatomonas gaucii</name>
    <dbReference type="NCBI Taxonomy" id="2043161"/>
    <lineage>
        <taxon>Bacteria</taxon>
        <taxon>Pseudomonadati</taxon>
        <taxon>Acidobacteriota</taxon>
        <taxon>Terriglobia</taxon>
        <taxon>Terriglobales</taxon>
        <taxon>Acidobacteriaceae</taxon>
        <taxon>Candidatus Sulfuritelmatomonas</taxon>
    </lineage>
</organism>
<evidence type="ECO:0000313" key="3">
    <source>
        <dbReference type="Proteomes" id="UP000239735"/>
    </source>
</evidence>